<keyword evidence="2" id="KW-0695">RNA-directed DNA polymerase</keyword>
<dbReference type="Proteomes" id="UP000198211">
    <property type="component" value="Unassembled WGS sequence"/>
</dbReference>
<keyword evidence="3" id="KW-1185">Reference proteome</keyword>
<keyword evidence="2" id="KW-0540">Nuclease</keyword>
<sequence>RSNTRSKRFFILRIDLLRDFDMVNPYKLLSVLEKIANKDELHLIPLFLRETNLSLRLDHHLLSPFESTIGTPQDDSLSLVLFVVYIGAVLRALSDQLDVPHDSSET</sequence>
<proteinExistence type="predicted"/>
<evidence type="ECO:0000259" key="1">
    <source>
        <dbReference type="PROSITE" id="PS50878"/>
    </source>
</evidence>
<dbReference type="EMBL" id="NBNE01000761">
    <property type="protein sequence ID" value="OWZ17388.1"/>
    <property type="molecule type" value="Genomic_DNA"/>
</dbReference>
<dbReference type="InterPro" id="IPR000477">
    <property type="entry name" value="RT_dom"/>
</dbReference>
<dbReference type="OrthoDB" id="6745707at2759"/>
<dbReference type="PROSITE" id="PS50878">
    <property type="entry name" value="RT_POL"/>
    <property type="match status" value="1"/>
</dbReference>
<gene>
    <name evidence="2" type="ORF">PHMEG_0008674</name>
</gene>
<dbReference type="AlphaFoldDB" id="A0A225WJG0"/>
<feature type="domain" description="Reverse transcriptase" evidence="1">
    <location>
        <begin position="1"/>
        <end position="106"/>
    </location>
</feature>
<protein>
    <submittedName>
        <fullName evidence="2">Endonuclease Reverse transcriptase</fullName>
    </submittedName>
</protein>
<comment type="caution">
    <text evidence="2">The sequence shown here is derived from an EMBL/GenBank/DDBJ whole genome shotgun (WGS) entry which is preliminary data.</text>
</comment>
<dbReference type="GO" id="GO:0003964">
    <property type="term" value="F:RNA-directed DNA polymerase activity"/>
    <property type="evidence" value="ECO:0007669"/>
    <property type="project" value="UniProtKB-KW"/>
</dbReference>
<dbReference type="GO" id="GO:0004519">
    <property type="term" value="F:endonuclease activity"/>
    <property type="evidence" value="ECO:0007669"/>
    <property type="project" value="UniProtKB-KW"/>
</dbReference>
<name>A0A225WJG0_9STRA</name>
<evidence type="ECO:0000313" key="2">
    <source>
        <dbReference type="EMBL" id="OWZ17388.1"/>
    </source>
</evidence>
<feature type="non-terminal residue" evidence="2">
    <location>
        <position position="1"/>
    </location>
</feature>
<evidence type="ECO:0000313" key="3">
    <source>
        <dbReference type="Proteomes" id="UP000198211"/>
    </source>
</evidence>
<keyword evidence="2" id="KW-0548">Nucleotidyltransferase</keyword>
<organism evidence="2 3">
    <name type="scientific">Phytophthora megakarya</name>
    <dbReference type="NCBI Taxonomy" id="4795"/>
    <lineage>
        <taxon>Eukaryota</taxon>
        <taxon>Sar</taxon>
        <taxon>Stramenopiles</taxon>
        <taxon>Oomycota</taxon>
        <taxon>Peronosporomycetes</taxon>
        <taxon>Peronosporales</taxon>
        <taxon>Peronosporaceae</taxon>
        <taxon>Phytophthora</taxon>
    </lineage>
</organism>
<reference evidence="3" key="1">
    <citation type="submission" date="2017-03" db="EMBL/GenBank/DDBJ databases">
        <title>Phytopthora megakarya and P. palmivora, two closely related causual agents of cacao black pod achieved similar genome size and gene model numbers by different mechanisms.</title>
        <authorList>
            <person name="Ali S."/>
            <person name="Shao J."/>
            <person name="Larry D.J."/>
            <person name="Kronmiller B."/>
            <person name="Shen D."/>
            <person name="Strem M.D."/>
            <person name="Melnick R.L."/>
            <person name="Guiltinan M.J."/>
            <person name="Tyler B.M."/>
            <person name="Meinhardt L.W."/>
            <person name="Bailey B.A."/>
        </authorList>
    </citation>
    <scope>NUCLEOTIDE SEQUENCE [LARGE SCALE GENOMIC DNA]</scope>
    <source>
        <strain evidence="3">zdho120</strain>
    </source>
</reference>
<keyword evidence="2" id="KW-0255">Endonuclease</keyword>
<accession>A0A225WJG0</accession>
<keyword evidence="2" id="KW-0378">Hydrolase</keyword>
<keyword evidence="2" id="KW-0808">Transferase</keyword>